<dbReference type="InterPro" id="IPR046335">
    <property type="entry name" value="LacI/GalR-like_sensor"/>
</dbReference>
<evidence type="ECO:0000313" key="5">
    <source>
        <dbReference type="EMBL" id="EHI58501.1"/>
    </source>
</evidence>
<comment type="caution">
    <text evidence="5">The sequence shown here is derived from an EMBL/GenBank/DDBJ whole genome shotgun (WGS) entry which is preliminary data.</text>
</comment>
<proteinExistence type="predicted"/>
<dbReference type="Pfam" id="PF13377">
    <property type="entry name" value="Peripla_BP_3"/>
    <property type="match status" value="1"/>
</dbReference>
<dbReference type="PANTHER" id="PTHR30146:SF109">
    <property type="entry name" value="HTH-TYPE TRANSCRIPTIONAL REGULATOR GALS"/>
    <property type="match status" value="1"/>
</dbReference>
<dbReference type="GO" id="GO:0000976">
    <property type="term" value="F:transcription cis-regulatory region binding"/>
    <property type="evidence" value="ECO:0007669"/>
    <property type="project" value="TreeGrafter"/>
</dbReference>
<evidence type="ECO:0000256" key="2">
    <source>
        <dbReference type="ARBA" id="ARBA00023125"/>
    </source>
</evidence>
<evidence type="ECO:0000256" key="3">
    <source>
        <dbReference type="ARBA" id="ARBA00023163"/>
    </source>
</evidence>
<dbReference type="PANTHER" id="PTHR30146">
    <property type="entry name" value="LACI-RELATED TRANSCRIPTIONAL REPRESSOR"/>
    <property type="match status" value="1"/>
</dbReference>
<dbReference type="AlphaFoldDB" id="G5IIY7"/>
<reference evidence="5 6" key="1">
    <citation type="submission" date="2011-08" db="EMBL/GenBank/DDBJ databases">
        <title>The Genome Sequence of Clostridium hathewayi WAL-18680.</title>
        <authorList>
            <consortium name="The Broad Institute Genome Sequencing Platform"/>
            <person name="Earl A."/>
            <person name="Ward D."/>
            <person name="Feldgarden M."/>
            <person name="Gevers D."/>
            <person name="Finegold S.M."/>
            <person name="Summanen P.H."/>
            <person name="Molitoris D.R."/>
            <person name="Song M."/>
            <person name="Daigneault M."/>
            <person name="Allen-Vercoe E."/>
            <person name="Young S.K."/>
            <person name="Zeng Q."/>
            <person name="Gargeya S."/>
            <person name="Fitzgerald M."/>
            <person name="Haas B."/>
            <person name="Abouelleil A."/>
            <person name="Alvarado L."/>
            <person name="Arachchi H.M."/>
            <person name="Berlin A."/>
            <person name="Brown A."/>
            <person name="Chapman S.B."/>
            <person name="Chen Z."/>
            <person name="Dunbar C."/>
            <person name="Freedman E."/>
            <person name="Gearin G."/>
            <person name="Gellesch M."/>
            <person name="Goldberg J."/>
            <person name="Griggs A."/>
            <person name="Gujja S."/>
            <person name="Heiman D."/>
            <person name="Howarth C."/>
            <person name="Larson L."/>
            <person name="Lui A."/>
            <person name="MacDonald P.J.P."/>
            <person name="Montmayeur A."/>
            <person name="Murphy C."/>
            <person name="Neiman D."/>
            <person name="Pearson M."/>
            <person name="Priest M."/>
            <person name="Roberts A."/>
            <person name="Saif S."/>
            <person name="Shea T."/>
            <person name="Shenoy N."/>
            <person name="Sisk P."/>
            <person name="Stolte C."/>
            <person name="Sykes S."/>
            <person name="Wortman J."/>
            <person name="Nusbaum C."/>
            <person name="Birren B."/>
        </authorList>
    </citation>
    <scope>NUCLEOTIDE SEQUENCE [LARGE SCALE GENOMIC DNA]</scope>
    <source>
        <strain evidence="5 6">WAL-18680</strain>
    </source>
</reference>
<dbReference type="Gene3D" id="1.10.260.40">
    <property type="entry name" value="lambda repressor-like DNA-binding domains"/>
    <property type="match status" value="1"/>
</dbReference>
<feature type="domain" description="HTH lacI-type" evidence="4">
    <location>
        <begin position="1"/>
        <end position="37"/>
    </location>
</feature>
<dbReference type="InterPro" id="IPR000843">
    <property type="entry name" value="HTH_LacI"/>
</dbReference>
<dbReference type="InterPro" id="IPR010982">
    <property type="entry name" value="Lambda_DNA-bd_dom_sf"/>
</dbReference>
<dbReference type="OrthoDB" id="9788209at2"/>
<evidence type="ECO:0000259" key="4">
    <source>
        <dbReference type="PROSITE" id="PS50932"/>
    </source>
</evidence>
<name>G5IIY7_9FIRM</name>
<protein>
    <recommendedName>
        <fullName evidence="4">HTH lacI-type domain-containing protein</fullName>
    </recommendedName>
</protein>
<evidence type="ECO:0000313" key="6">
    <source>
        <dbReference type="Proteomes" id="UP000005384"/>
    </source>
</evidence>
<dbReference type="InterPro" id="IPR028082">
    <property type="entry name" value="Peripla_BP_I"/>
</dbReference>
<accession>G5IIY7</accession>
<dbReference type="SUPFAM" id="SSF53822">
    <property type="entry name" value="Periplasmic binding protein-like I"/>
    <property type="match status" value="1"/>
</dbReference>
<keyword evidence="2" id="KW-0238">DNA-binding</keyword>
<dbReference type="GO" id="GO:0003700">
    <property type="term" value="F:DNA-binding transcription factor activity"/>
    <property type="evidence" value="ECO:0007669"/>
    <property type="project" value="TreeGrafter"/>
</dbReference>
<dbReference type="HOGENOM" id="CLU_037628_6_1_9"/>
<dbReference type="SUPFAM" id="SSF47413">
    <property type="entry name" value="lambda repressor-like DNA-binding domains"/>
    <property type="match status" value="1"/>
</dbReference>
<dbReference type="Proteomes" id="UP000005384">
    <property type="component" value="Unassembled WGS sequence"/>
</dbReference>
<evidence type="ECO:0000256" key="1">
    <source>
        <dbReference type="ARBA" id="ARBA00023015"/>
    </source>
</evidence>
<dbReference type="CDD" id="cd01392">
    <property type="entry name" value="HTH_LacI"/>
    <property type="match status" value="1"/>
</dbReference>
<dbReference type="EMBL" id="ADLN01000096">
    <property type="protein sequence ID" value="EHI58501.1"/>
    <property type="molecule type" value="Genomic_DNA"/>
</dbReference>
<organism evidence="5 6">
    <name type="scientific">Hungatella hathewayi WAL-18680</name>
    <dbReference type="NCBI Taxonomy" id="742737"/>
    <lineage>
        <taxon>Bacteria</taxon>
        <taxon>Bacillati</taxon>
        <taxon>Bacillota</taxon>
        <taxon>Clostridia</taxon>
        <taxon>Lachnospirales</taxon>
        <taxon>Lachnospiraceae</taxon>
        <taxon>Hungatella</taxon>
    </lineage>
</organism>
<sequence length="336" mass="38120">MRNKEIAQILNISPAAVSMALNNKGGVSESTKKKILELKYAAPKKEEEAEHKKGSLLFSIHKKHGNVIAETHFFVTVMDAIQKQADALGYYVNIVHYEPSLPIEEFMGNVNMEEIKGILLLATEMNGADLAYYQKWEKPLVILDNWFAGRNLDCVLMDNVDGIIQAVAYACRKGHRKIGFVGSRTKLHNFQERYEGYKQGLRRAGLPYQSKYVYETRCSTEGVCQDMLELLKEEKDWPSILIVSNDVMAIGIMNAFKQSGYQVGKDISIIGFDNMPIDQYLEPPLTSINIQNEKIGQIAVRRLVEKIEEDENDYSVHNQIGVNLVERKSVRDLTDI</sequence>
<keyword evidence="1" id="KW-0805">Transcription regulation</keyword>
<keyword evidence="6" id="KW-1185">Reference proteome</keyword>
<dbReference type="Gene3D" id="3.40.50.2300">
    <property type="match status" value="2"/>
</dbReference>
<dbReference type="PATRIC" id="fig|742737.3.peg.3440"/>
<keyword evidence="3" id="KW-0804">Transcription</keyword>
<dbReference type="PROSITE" id="PS50932">
    <property type="entry name" value="HTH_LACI_2"/>
    <property type="match status" value="1"/>
</dbReference>
<gene>
    <name evidence="5" type="ORF">HMPREF9473_03460</name>
</gene>
<dbReference type="RefSeq" id="WP_006781450.1">
    <property type="nucleotide sequence ID" value="NZ_CP040506.1"/>
</dbReference>